<gene>
    <name evidence="2" type="ORF">PFCIRM138_12135</name>
</gene>
<dbReference type="PATRIC" id="fig|66712.6.peg.844"/>
<protein>
    <recommendedName>
        <fullName evidence="3">DUF4192 domain-containing protein</fullName>
    </recommendedName>
</protein>
<evidence type="ECO:0000256" key="1">
    <source>
        <dbReference type="SAM" id="MobiDB-lite"/>
    </source>
</evidence>
<feature type="compositionally biased region" description="Basic residues" evidence="1">
    <location>
        <begin position="328"/>
        <end position="339"/>
    </location>
</feature>
<dbReference type="AlphaFoldDB" id="A0A0B7P0R4"/>
<dbReference type="KEGG" id="pfre:RM25_0818"/>
<feature type="region of interest" description="Disordered" evidence="1">
    <location>
        <begin position="328"/>
        <end position="352"/>
    </location>
</feature>
<dbReference type="InterPro" id="IPR025447">
    <property type="entry name" value="DUF4192"/>
</dbReference>
<evidence type="ECO:0000313" key="2">
    <source>
        <dbReference type="EMBL" id="CEP27142.1"/>
    </source>
</evidence>
<organism evidence="2">
    <name type="scientific">Propionibacterium freudenreichii subsp. freudenreichii</name>
    <dbReference type="NCBI Taxonomy" id="66712"/>
    <lineage>
        <taxon>Bacteria</taxon>
        <taxon>Bacillati</taxon>
        <taxon>Actinomycetota</taxon>
        <taxon>Actinomycetes</taxon>
        <taxon>Propionibacteriales</taxon>
        <taxon>Propionibacteriaceae</taxon>
        <taxon>Propionibacterium</taxon>
    </lineage>
</organism>
<sequence>MAETLPGDGRAAHTAGMNDHEVHLHITTPDELVALIPYWLGYHPHDNVVILAQRHGRVELGCALTTDQVGQADVLADLADMLSTRVGDAMLMVVGYGPARSTDEAVACVEIALGAQQIDISLVVSDRRFWVRSAGERVEWSPGHRFDPRASVAATAAVSAGLQVLGGRDQVSALVAGPGADDRAIADAWRTARQQASAWSPGQREEFLDDCLTRSVDHAEDLSRDELTQLGALVQCLELRDRAWLAMDSVGAWRHQQLWLAVVALTPPSAAAPVLCLTAVAAWLGGGGAVFTECLVRCEQVDPDYSMLAVLREVHDLAVPPSMWKRMGRDRRDRHRRLRQPAPPVIADPQAS</sequence>
<evidence type="ECO:0008006" key="3">
    <source>
        <dbReference type="Google" id="ProtNLM"/>
    </source>
</evidence>
<reference evidence="2" key="1">
    <citation type="submission" date="2014-08" db="EMBL/GenBank/DDBJ databases">
        <authorList>
            <person name="Falentin Helene"/>
        </authorList>
    </citation>
    <scope>NUCLEOTIDE SEQUENCE</scope>
</reference>
<dbReference type="Pfam" id="PF13830">
    <property type="entry name" value="DUF4192"/>
    <property type="match status" value="1"/>
</dbReference>
<proteinExistence type="predicted"/>
<name>A0A0B7P0R4_PROFF</name>
<dbReference type="EMBL" id="LM676427">
    <property type="protein sequence ID" value="CEP27142.1"/>
    <property type="molecule type" value="Genomic_DNA"/>
</dbReference>
<accession>A0A0B7P0R4</accession>